<dbReference type="SUPFAM" id="SSF47384">
    <property type="entry name" value="Homodimeric domain of signal transducing histidine kinase"/>
    <property type="match status" value="1"/>
</dbReference>
<evidence type="ECO:0000313" key="15">
    <source>
        <dbReference type="Proteomes" id="UP000662914"/>
    </source>
</evidence>
<feature type="domain" description="Histidine kinase" evidence="12">
    <location>
        <begin position="243"/>
        <end position="446"/>
    </location>
</feature>
<evidence type="ECO:0000256" key="5">
    <source>
        <dbReference type="ARBA" id="ARBA00022679"/>
    </source>
</evidence>
<dbReference type="AlphaFoldDB" id="A0A809R0R6"/>
<dbReference type="Pfam" id="PF02518">
    <property type="entry name" value="HATPase_c"/>
    <property type="match status" value="1"/>
</dbReference>
<dbReference type="InterPro" id="IPR003660">
    <property type="entry name" value="HAMP_dom"/>
</dbReference>
<keyword evidence="7 14" id="KW-0418">Kinase</keyword>
<keyword evidence="6 11" id="KW-0812">Transmembrane</keyword>
<evidence type="ECO:0000256" key="9">
    <source>
        <dbReference type="ARBA" id="ARBA00023012"/>
    </source>
</evidence>
<dbReference type="PRINTS" id="PR00344">
    <property type="entry name" value="BCTRLSENSOR"/>
</dbReference>
<dbReference type="PROSITE" id="PS50885">
    <property type="entry name" value="HAMP"/>
    <property type="match status" value="1"/>
</dbReference>
<evidence type="ECO:0000256" key="6">
    <source>
        <dbReference type="ARBA" id="ARBA00022692"/>
    </source>
</evidence>
<keyword evidence="5" id="KW-0808">Transferase</keyword>
<dbReference type="PANTHER" id="PTHR45436">
    <property type="entry name" value="SENSOR HISTIDINE KINASE YKOH"/>
    <property type="match status" value="1"/>
</dbReference>
<protein>
    <recommendedName>
        <fullName evidence="3">histidine kinase</fullName>
        <ecNumber evidence="3">2.7.13.3</ecNumber>
    </recommendedName>
</protein>
<proteinExistence type="predicted"/>
<dbReference type="GO" id="GO:0005886">
    <property type="term" value="C:plasma membrane"/>
    <property type="evidence" value="ECO:0007669"/>
    <property type="project" value="TreeGrafter"/>
</dbReference>
<dbReference type="PROSITE" id="PS50109">
    <property type="entry name" value="HIS_KIN"/>
    <property type="match status" value="1"/>
</dbReference>
<feature type="transmembrane region" description="Helical" evidence="11">
    <location>
        <begin position="157"/>
        <end position="184"/>
    </location>
</feature>
<dbReference type="CDD" id="cd00082">
    <property type="entry name" value="HisKA"/>
    <property type="match status" value="1"/>
</dbReference>
<dbReference type="Pfam" id="PF00512">
    <property type="entry name" value="HisKA"/>
    <property type="match status" value="1"/>
</dbReference>
<evidence type="ECO:0000256" key="1">
    <source>
        <dbReference type="ARBA" id="ARBA00000085"/>
    </source>
</evidence>
<dbReference type="Gene3D" id="1.10.287.130">
    <property type="match status" value="1"/>
</dbReference>
<feature type="domain" description="HAMP" evidence="13">
    <location>
        <begin position="182"/>
        <end position="235"/>
    </location>
</feature>
<evidence type="ECO:0000256" key="3">
    <source>
        <dbReference type="ARBA" id="ARBA00012438"/>
    </source>
</evidence>
<keyword evidence="8 11" id="KW-1133">Transmembrane helix</keyword>
<keyword evidence="4" id="KW-0597">Phosphoprotein</keyword>
<dbReference type="InterPro" id="IPR004358">
    <property type="entry name" value="Sig_transdc_His_kin-like_C"/>
</dbReference>
<dbReference type="EMBL" id="AP021857">
    <property type="protein sequence ID" value="BBO21233.1"/>
    <property type="molecule type" value="Genomic_DNA"/>
</dbReference>
<evidence type="ECO:0000256" key="4">
    <source>
        <dbReference type="ARBA" id="ARBA00022553"/>
    </source>
</evidence>
<reference evidence="14" key="1">
    <citation type="journal article" name="DNA Res.">
        <title>The physiological potential of anammox bacteria as revealed by their core genome structure.</title>
        <authorList>
            <person name="Okubo T."/>
            <person name="Toyoda A."/>
            <person name="Fukuhara K."/>
            <person name="Uchiyama I."/>
            <person name="Harigaya Y."/>
            <person name="Kuroiwa M."/>
            <person name="Suzuki T."/>
            <person name="Murakami Y."/>
            <person name="Suwa Y."/>
            <person name="Takami H."/>
        </authorList>
    </citation>
    <scope>NUCLEOTIDE SEQUENCE</scope>
    <source>
        <strain evidence="14">317325-3</strain>
    </source>
</reference>
<dbReference type="InterPro" id="IPR003594">
    <property type="entry name" value="HATPase_dom"/>
</dbReference>
<evidence type="ECO:0000256" key="7">
    <source>
        <dbReference type="ARBA" id="ARBA00022777"/>
    </source>
</evidence>
<dbReference type="InterPro" id="IPR036097">
    <property type="entry name" value="HisK_dim/P_sf"/>
</dbReference>
<evidence type="ECO:0000256" key="11">
    <source>
        <dbReference type="SAM" id="Phobius"/>
    </source>
</evidence>
<keyword evidence="9" id="KW-0902">Two-component regulatory system</keyword>
<comment type="subcellular location">
    <subcellularLocation>
        <location evidence="2">Membrane</location>
    </subcellularLocation>
</comment>
<evidence type="ECO:0000256" key="10">
    <source>
        <dbReference type="ARBA" id="ARBA00023136"/>
    </source>
</evidence>
<dbReference type="InterPro" id="IPR036890">
    <property type="entry name" value="HATPase_C_sf"/>
</dbReference>
<dbReference type="SMART" id="SM00387">
    <property type="entry name" value="HATPase_c"/>
    <property type="match status" value="1"/>
</dbReference>
<organism evidence="14 15">
    <name type="scientific">Candidatus Desulfobacillus denitrificans</name>
    <dbReference type="NCBI Taxonomy" id="2608985"/>
    <lineage>
        <taxon>Bacteria</taxon>
        <taxon>Pseudomonadati</taxon>
        <taxon>Pseudomonadota</taxon>
        <taxon>Betaproteobacteria</taxon>
        <taxon>Candidatus Desulfobacillus</taxon>
    </lineage>
</organism>
<dbReference type="PANTHER" id="PTHR45436:SF16">
    <property type="entry name" value="HISTIDINE KINASE"/>
    <property type="match status" value="1"/>
</dbReference>
<dbReference type="SUPFAM" id="SSF55874">
    <property type="entry name" value="ATPase domain of HSP90 chaperone/DNA topoisomerase II/histidine kinase"/>
    <property type="match status" value="1"/>
</dbReference>
<keyword evidence="10 11" id="KW-0472">Membrane</keyword>
<evidence type="ECO:0000256" key="2">
    <source>
        <dbReference type="ARBA" id="ARBA00004370"/>
    </source>
</evidence>
<dbReference type="Proteomes" id="UP000662914">
    <property type="component" value="Chromosome"/>
</dbReference>
<dbReference type="InterPro" id="IPR005467">
    <property type="entry name" value="His_kinase_dom"/>
</dbReference>
<name>A0A809R0R6_9PROT</name>
<evidence type="ECO:0000313" key="14">
    <source>
        <dbReference type="EMBL" id="BBO21233.1"/>
    </source>
</evidence>
<evidence type="ECO:0000259" key="12">
    <source>
        <dbReference type="PROSITE" id="PS50109"/>
    </source>
</evidence>
<dbReference type="InterPro" id="IPR003661">
    <property type="entry name" value="HisK_dim/P_dom"/>
</dbReference>
<dbReference type="EC" id="2.7.13.3" evidence="3"/>
<dbReference type="InterPro" id="IPR050428">
    <property type="entry name" value="TCS_sensor_his_kinase"/>
</dbReference>
<sequence length="446" mass="49977">MSVRHSLRLRFALTFALVGAILVLIHAVAILHLNRHQEEQLIDQIVSDEMESLLQQYERIGSIDGPPYRKLQRFDVRADTQALSLRKWFRASWLVHGYATRGPEEQRQLPEELRDLAPGFHDVTSGADRYRVEVREIGSMRFYLAYSVSLHEERARAFTVALVLGAAFTALVTALIGLWASGWLTRHVVDLARRVRELDSRTGESRLERFYPEREVAELAAAFDAYHARMARLLERERAFTADVSHELRTPLTSIQTSCELMLEDAGLAPKARERLEKIDAAAARLAELVNAFLLMAREEADGIRGEVDLRECVEEVAEGIRERAVAKGLTFVVDAPESMPLRVPRRALHVVLSNLLANAVSYTERGSIALRTSGGTVEITDTGRGMAPEQLPELFRRFRRGDVRGAGEGFGLGLAIVKRICEQAGWRISIELRPGGGTRVLLALI</sequence>
<dbReference type="KEGG" id="ddz:DSYM_19320"/>
<evidence type="ECO:0000259" key="13">
    <source>
        <dbReference type="PROSITE" id="PS50885"/>
    </source>
</evidence>
<gene>
    <name evidence="14" type="ORF">DSYM_19320</name>
</gene>
<dbReference type="GO" id="GO:0000155">
    <property type="term" value="F:phosphorelay sensor kinase activity"/>
    <property type="evidence" value="ECO:0007669"/>
    <property type="project" value="InterPro"/>
</dbReference>
<comment type="catalytic activity">
    <reaction evidence="1">
        <text>ATP + protein L-histidine = ADP + protein N-phospho-L-histidine.</text>
        <dbReference type="EC" id="2.7.13.3"/>
    </reaction>
</comment>
<dbReference type="SMART" id="SM00388">
    <property type="entry name" value="HisKA"/>
    <property type="match status" value="1"/>
</dbReference>
<evidence type="ECO:0000256" key="8">
    <source>
        <dbReference type="ARBA" id="ARBA00022989"/>
    </source>
</evidence>
<dbReference type="Gene3D" id="3.30.565.10">
    <property type="entry name" value="Histidine kinase-like ATPase, C-terminal domain"/>
    <property type="match status" value="1"/>
</dbReference>
<accession>A0A809R0R6</accession>